<proteinExistence type="predicted"/>
<reference evidence="2" key="1">
    <citation type="submission" date="2022-10" db="EMBL/GenBank/DDBJ databases">
        <title>Tapping the CABI collections for fungal endophytes: first genome assemblies for Collariella, Neodidymelliopsis, Ascochyta clinopodiicola, Didymella pomorum, Didymosphaeria variabile, Neocosmospora piperis and Neocucurbitaria cava.</title>
        <authorList>
            <person name="Hill R."/>
        </authorList>
    </citation>
    <scope>NUCLEOTIDE SEQUENCE</scope>
    <source>
        <strain evidence="2">IMI 355082</strain>
    </source>
</reference>
<evidence type="ECO:0000313" key="2">
    <source>
        <dbReference type="EMBL" id="KAJ4390833.1"/>
    </source>
</evidence>
<organism evidence="2 3">
    <name type="scientific">Gnomoniopsis smithogilvyi</name>
    <dbReference type="NCBI Taxonomy" id="1191159"/>
    <lineage>
        <taxon>Eukaryota</taxon>
        <taxon>Fungi</taxon>
        <taxon>Dikarya</taxon>
        <taxon>Ascomycota</taxon>
        <taxon>Pezizomycotina</taxon>
        <taxon>Sordariomycetes</taxon>
        <taxon>Sordariomycetidae</taxon>
        <taxon>Diaporthales</taxon>
        <taxon>Gnomoniaceae</taxon>
        <taxon>Gnomoniopsis</taxon>
    </lineage>
</organism>
<gene>
    <name evidence="2" type="ORF">N0V93_004432</name>
</gene>
<name>A0A9W8YSV1_9PEZI</name>
<keyword evidence="1" id="KW-0732">Signal</keyword>
<sequence length="93" mass="9795">MMKNAFKFAIMATLFAYSQAKPTVNERVAICEIVPDCSEEIFAGKCGCWGCCPALPSTTPLADLEGRNCLAIPDCNDPNDAGLCSCGVCCPPA</sequence>
<keyword evidence="3" id="KW-1185">Reference proteome</keyword>
<evidence type="ECO:0000256" key="1">
    <source>
        <dbReference type="SAM" id="SignalP"/>
    </source>
</evidence>
<dbReference type="Proteomes" id="UP001140453">
    <property type="component" value="Unassembled WGS sequence"/>
</dbReference>
<evidence type="ECO:0000313" key="3">
    <source>
        <dbReference type="Proteomes" id="UP001140453"/>
    </source>
</evidence>
<comment type="caution">
    <text evidence="2">The sequence shown here is derived from an EMBL/GenBank/DDBJ whole genome shotgun (WGS) entry which is preliminary data.</text>
</comment>
<protein>
    <submittedName>
        <fullName evidence="2">Uncharacterized protein</fullName>
    </submittedName>
</protein>
<dbReference type="AlphaFoldDB" id="A0A9W8YSV1"/>
<feature type="signal peptide" evidence="1">
    <location>
        <begin position="1"/>
        <end position="20"/>
    </location>
</feature>
<dbReference type="EMBL" id="JAPEVB010000003">
    <property type="protein sequence ID" value="KAJ4390833.1"/>
    <property type="molecule type" value="Genomic_DNA"/>
</dbReference>
<feature type="chain" id="PRO_5040750446" evidence="1">
    <location>
        <begin position="21"/>
        <end position="93"/>
    </location>
</feature>
<accession>A0A9W8YSV1</accession>